<dbReference type="GO" id="GO:0008270">
    <property type="term" value="F:zinc ion binding"/>
    <property type="evidence" value="ECO:0007669"/>
    <property type="project" value="InterPro"/>
</dbReference>
<dbReference type="EMBL" id="AMGW01000003">
    <property type="protein sequence ID" value="EXJ60602.1"/>
    <property type="molecule type" value="Genomic_DNA"/>
</dbReference>
<protein>
    <recommendedName>
        <fullName evidence="3">Phytanoyl-CoA dioxygenase</fullName>
    </recommendedName>
</protein>
<proteinExistence type="predicted"/>
<dbReference type="PANTHER" id="PTHR28082:SF2">
    <property type="entry name" value="CHY-TYPE DOMAIN-CONTAINING PROTEIN"/>
    <property type="match status" value="1"/>
</dbReference>
<dbReference type="PANTHER" id="PTHR28082">
    <property type="entry name" value="ZINC FINGER PROTEIN"/>
    <property type="match status" value="1"/>
</dbReference>
<gene>
    <name evidence="1" type="ORF">A1O7_04755</name>
</gene>
<dbReference type="GO" id="GO:0045041">
    <property type="term" value="P:protein import into mitochondrial intermembrane space"/>
    <property type="evidence" value="ECO:0007669"/>
    <property type="project" value="TreeGrafter"/>
</dbReference>
<keyword evidence="2" id="KW-1185">Reference proteome</keyword>
<dbReference type="AlphaFoldDB" id="W9VXN4"/>
<dbReference type="RefSeq" id="XP_007756955.1">
    <property type="nucleotide sequence ID" value="XM_007758765.1"/>
</dbReference>
<reference evidence="1 2" key="1">
    <citation type="submission" date="2013-03" db="EMBL/GenBank/DDBJ databases">
        <title>The Genome Sequence of Cladophialophora yegresii CBS 114405.</title>
        <authorList>
            <consortium name="The Broad Institute Genomics Platform"/>
            <person name="Cuomo C."/>
            <person name="de Hoog S."/>
            <person name="Gorbushina A."/>
            <person name="Walker B."/>
            <person name="Young S.K."/>
            <person name="Zeng Q."/>
            <person name="Gargeya S."/>
            <person name="Fitzgerald M."/>
            <person name="Haas B."/>
            <person name="Abouelleil A."/>
            <person name="Allen A.W."/>
            <person name="Alvarado L."/>
            <person name="Arachchi H.M."/>
            <person name="Berlin A.M."/>
            <person name="Chapman S.B."/>
            <person name="Gainer-Dewar J."/>
            <person name="Goldberg J."/>
            <person name="Griggs A."/>
            <person name="Gujja S."/>
            <person name="Hansen M."/>
            <person name="Howarth C."/>
            <person name="Imamovic A."/>
            <person name="Ireland A."/>
            <person name="Larimer J."/>
            <person name="McCowan C."/>
            <person name="Murphy C."/>
            <person name="Pearson M."/>
            <person name="Poon T.W."/>
            <person name="Priest M."/>
            <person name="Roberts A."/>
            <person name="Saif S."/>
            <person name="Shea T."/>
            <person name="Sisk P."/>
            <person name="Sykes S."/>
            <person name="Wortman J."/>
            <person name="Nusbaum C."/>
            <person name="Birren B."/>
        </authorList>
    </citation>
    <scope>NUCLEOTIDE SEQUENCE [LARGE SCALE GENOMIC DNA]</scope>
    <source>
        <strain evidence="1 2">CBS 114405</strain>
    </source>
</reference>
<dbReference type="InterPro" id="IPR037274">
    <property type="entry name" value="Znf_CHY_sf"/>
</dbReference>
<evidence type="ECO:0000313" key="2">
    <source>
        <dbReference type="Proteomes" id="UP000019473"/>
    </source>
</evidence>
<accession>W9VXN4</accession>
<evidence type="ECO:0008006" key="3">
    <source>
        <dbReference type="Google" id="ProtNLM"/>
    </source>
</evidence>
<dbReference type="HOGENOM" id="CLU_047725_0_1_1"/>
<dbReference type="SUPFAM" id="SSF161219">
    <property type="entry name" value="CHY zinc finger-like"/>
    <property type="match status" value="1"/>
</dbReference>
<dbReference type="OrthoDB" id="445007at2759"/>
<dbReference type="GO" id="GO:0005758">
    <property type="term" value="C:mitochondrial intermembrane space"/>
    <property type="evidence" value="ECO:0007669"/>
    <property type="project" value="TreeGrafter"/>
</dbReference>
<dbReference type="Gene3D" id="2.60.120.620">
    <property type="entry name" value="q2cbj1_9rhob like domain"/>
    <property type="match status" value="1"/>
</dbReference>
<comment type="caution">
    <text evidence="1">The sequence shown here is derived from an EMBL/GenBank/DDBJ whole genome shotgun (WGS) entry which is preliminary data.</text>
</comment>
<name>W9VXN4_9EURO</name>
<sequence>MAPSAVEIPVIIPKSFSTVTNTNGPTHAGDLKGPSSPLPEVKTFDGANCSVEELVAAIRVAGGVVIRGLLNADEIASLEKDTRPWLEKDEAWGEGGGEGEFFPKETRRAFGMVTKSKTFAERIVGHPLWKGVTDALLSSHLHWNWIGEKNEPSVSRPQLNNTIVFSIGPGARDQALHRDDAIHHVYHPAVATHEIGRDAGVGFFVAGKKTTRRNGATRFIPGSHLWDYAAGPPREEQTFYAELEPGDGFMVLSGCFHGGSANKTNEPGEDGVVREEERLVYSRKWFDCAECHAEQETHPLMQSFDMTFICKKCRKAFRKNTKDWDESDEYCPNCDNHFVIDALTPKAALKVEGEDARVDSRMIKDDRIKQDDQQTIFDIKGGTERLV</sequence>
<dbReference type="InterPro" id="IPR008775">
    <property type="entry name" value="Phytyl_CoA_dOase-like"/>
</dbReference>
<dbReference type="SUPFAM" id="SSF51197">
    <property type="entry name" value="Clavaminate synthase-like"/>
    <property type="match status" value="1"/>
</dbReference>
<dbReference type="VEuPathDB" id="FungiDB:A1O7_04755"/>
<organism evidence="1 2">
    <name type="scientific">Cladophialophora yegresii CBS 114405</name>
    <dbReference type="NCBI Taxonomy" id="1182544"/>
    <lineage>
        <taxon>Eukaryota</taxon>
        <taxon>Fungi</taxon>
        <taxon>Dikarya</taxon>
        <taxon>Ascomycota</taxon>
        <taxon>Pezizomycotina</taxon>
        <taxon>Eurotiomycetes</taxon>
        <taxon>Chaetothyriomycetidae</taxon>
        <taxon>Chaetothyriales</taxon>
        <taxon>Herpotrichiellaceae</taxon>
        <taxon>Cladophialophora</taxon>
    </lineage>
</organism>
<dbReference type="STRING" id="1182544.W9VXN4"/>
<dbReference type="eggNOG" id="KOG1940">
    <property type="taxonomic scope" value="Eukaryota"/>
</dbReference>
<dbReference type="Proteomes" id="UP000019473">
    <property type="component" value="Unassembled WGS sequence"/>
</dbReference>
<dbReference type="GeneID" id="19179340"/>
<dbReference type="Pfam" id="PF05721">
    <property type="entry name" value="PhyH"/>
    <property type="match status" value="1"/>
</dbReference>
<evidence type="ECO:0000313" key="1">
    <source>
        <dbReference type="EMBL" id="EXJ60602.1"/>
    </source>
</evidence>
<dbReference type="InterPro" id="IPR052604">
    <property type="entry name" value="Mito_Tim_assembly_helper"/>
</dbReference>